<protein>
    <submittedName>
        <fullName evidence="3">CPBP family intramembrane metalloprotease</fullName>
    </submittedName>
</protein>
<dbReference type="RefSeq" id="WP_169200546.1">
    <property type="nucleotide sequence ID" value="NZ_WTVH02000008.1"/>
</dbReference>
<proteinExistence type="predicted"/>
<feature type="region of interest" description="Disordered" evidence="1">
    <location>
        <begin position="77"/>
        <end position="96"/>
    </location>
</feature>
<evidence type="ECO:0000256" key="2">
    <source>
        <dbReference type="SAM" id="Phobius"/>
    </source>
</evidence>
<keyword evidence="2" id="KW-0472">Membrane</keyword>
<sequence>MQRGPRFEALLKNLNHNPSKPVGLLQKLGAIAAAAVIFGLALTFSVIFFAVVVAAAVLLWGYVWWKTRDLRKAMRANQTHARASAHRGPKPGQGIVIEGEVVREVREERRDGTRD</sequence>
<organism evidence="3 4">
    <name type="scientific">Aromatoleum buckelii</name>
    <dbReference type="NCBI Taxonomy" id="200254"/>
    <lineage>
        <taxon>Bacteria</taxon>
        <taxon>Pseudomonadati</taxon>
        <taxon>Pseudomonadota</taxon>
        <taxon>Betaproteobacteria</taxon>
        <taxon>Rhodocyclales</taxon>
        <taxon>Rhodocyclaceae</taxon>
        <taxon>Aromatoleum</taxon>
    </lineage>
</organism>
<evidence type="ECO:0000313" key="3">
    <source>
        <dbReference type="EMBL" id="NMF95359.1"/>
    </source>
</evidence>
<keyword evidence="2" id="KW-1133">Transmembrane helix</keyword>
<keyword evidence="3" id="KW-0378">Hydrolase</keyword>
<reference evidence="3" key="1">
    <citation type="submission" date="2019-12" db="EMBL/GenBank/DDBJ databases">
        <title>Comparative genomics gives insights into the taxonomy of the Azoarcus-Aromatoleum group and reveals separate origins of nif in the plant-associated Azoarcus and non-plant-associated Aromatoleum sub-groups.</title>
        <authorList>
            <person name="Lafos M."/>
            <person name="Maluk M."/>
            <person name="Batista M."/>
            <person name="Junghare M."/>
            <person name="Carmona M."/>
            <person name="Faoro H."/>
            <person name="Cruz L.M."/>
            <person name="Battistoni F."/>
            <person name="De Souza E."/>
            <person name="Pedrosa F."/>
            <person name="Chen W.-M."/>
            <person name="Poole P.S."/>
            <person name="Dixon R.A."/>
            <person name="James E.K."/>
        </authorList>
    </citation>
    <scope>NUCLEOTIDE SEQUENCE</scope>
    <source>
        <strain evidence="3">U120</strain>
    </source>
</reference>
<comment type="caution">
    <text evidence="3">The sequence shown here is derived from an EMBL/GenBank/DDBJ whole genome shotgun (WGS) entry which is preliminary data.</text>
</comment>
<dbReference type="EMBL" id="WTVH01000067">
    <property type="protein sequence ID" value="NMF95359.1"/>
    <property type="molecule type" value="Genomic_DNA"/>
</dbReference>
<keyword evidence="2" id="KW-0812">Transmembrane</keyword>
<keyword evidence="3" id="KW-0482">Metalloprotease</keyword>
<name>A0ABX1N7Y6_9RHOO</name>
<accession>A0ABX1N7Y6</accession>
<dbReference type="GO" id="GO:0008237">
    <property type="term" value="F:metallopeptidase activity"/>
    <property type="evidence" value="ECO:0007669"/>
    <property type="project" value="UniProtKB-KW"/>
</dbReference>
<feature type="transmembrane region" description="Helical" evidence="2">
    <location>
        <begin position="46"/>
        <end position="65"/>
    </location>
</feature>
<keyword evidence="4" id="KW-1185">Reference proteome</keyword>
<evidence type="ECO:0000313" key="4">
    <source>
        <dbReference type="Proteomes" id="UP000601990"/>
    </source>
</evidence>
<keyword evidence="3" id="KW-0645">Protease</keyword>
<evidence type="ECO:0000256" key="1">
    <source>
        <dbReference type="SAM" id="MobiDB-lite"/>
    </source>
</evidence>
<dbReference type="Proteomes" id="UP000601990">
    <property type="component" value="Unassembled WGS sequence"/>
</dbReference>
<gene>
    <name evidence="3" type="ORF">GO608_18840</name>
</gene>